<keyword evidence="2" id="KW-1133">Transmembrane helix</keyword>
<gene>
    <name evidence="4" type="ORF">LJ657_14430</name>
</gene>
<feature type="signal peptide" evidence="3">
    <location>
        <begin position="1"/>
        <end position="30"/>
    </location>
</feature>
<feature type="transmembrane region" description="Helical" evidence="2">
    <location>
        <begin position="159"/>
        <end position="179"/>
    </location>
</feature>
<evidence type="ECO:0000256" key="3">
    <source>
        <dbReference type="SAM" id="SignalP"/>
    </source>
</evidence>
<evidence type="ECO:0000313" key="4">
    <source>
        <dbReference type="EMBL" id="MCD9874858.1"/>
    </source>
</evidence>
<dbReference type="AlphaFoldDB" id="A0A9Q3Z5G7"/>
<evidence type="ECO:0000256" key="2">
    <source>
        <dbReference type="SAM" id="Phobius"/>
    </source>
</evidence>
<evidence type="ECO:0000313" key="5">
    <source>
        <dbReference type="Proteomes" id="UP001108029"/>
    </source>
</evidence>
<keyword evidence="5" id="KW-1185">Reference proteome</keyword>
<protein>
    <recommendedName>
        <fullName evidence="6">Secreted protein</fullName>
    </recommendedName>
</protein>
<keyword evidence="2" id="KW-0812">Transmembrane</keyword>
<reference evidence="4" key="1">
    <citation type="submission" date="2021-12" db="EMBL/GenBank/DDBJ databases">
        <authorList>
            <person name="Lee J.-H."/>
            <person name="Kim S.-B."/>
        </authorList>
    </citation>
    <scope>NUCLEOTIDE SEQUENCE</scope>
    <source>
        <strain evidence="4">NR30</strain>
    </source>
</reference>
<name>A0A9Q3Z5G7_9ACTN</name>
<keyword evidence="2" id="KW-0472">Membrane</keyword>
<keyword evidence="3" id="KW-0732">Signal</keyword>
<comment type="caution">
    <text evidence="4">The sequence shown here is derived from an EMBL/GenBank/DDBJ whole genome shotgun (WGS) entry which is preliminary data.</text>
</comment>
<sequence length="188" mass="18219">MRNSQPVVRSALTAAAAALPLALAAVPAAAQGAGISVSTSGSTVSVTTSVCSTRGTNGALGTASLLHSSQSPRQMPLSGTAALQSAAWSNVSPGTFTVTVVCATGATAGTQSVVVSGSTTPTATPTTTPASTISATTKPSPSLGVRGGVGGAVQDYGPLTLGVGAALVGTGVIATGWYLRRRARPNRL</sequence>
<feature type="chain" id="PRO_5040377324" description="Secreted protein" evidence="3">
    <location>
        <begin position="31"/>
        <end position="188"/>
    </location>
</feature>
<dbReference type="RefSeq" id="WP_232648985.1">
    <property type="nucleotide sequence ID" value="NZ_JAJSBI010000006.1"/>
</dbReference>
<feature type="region of interest" description="Disordered" evidence="1">
    <location>
        <begin position="115"/>
        <end position="142"/>
    </location>
</feature>
<organism evidence="4 5">
    <name type="scientific">Streptomyces guryensis</name>
    <dbReference type="NCBI Taxonomy" id="2886947"/>
    <lineage>
        <taxon>Bacteria</taxon>
        <taxon>Bacillati</taxon>
        <taxon>Actinomycetota</taxon>
        <taxon>Actinomycetes</taxon>
        <taxon>Kitasatosporales</taxon>
        <taxon>Streptomycetaceae</taxon>
        <taxon>Streptomyces</taxon>
    </lineage>
</organism>
<proteinExistence type="predicted"/>
<evidence type="ECO:0008006" key="6">
    <source>
        <dbReference type="Google" id="ProtNLM"/>
    </source>
</evidence>
<dbReference type="Proteomes" id="UP001108029">
    <property type="component" value="Unassembled WGS sequence"/>
</dbReference>
<evidence type="ECO:0000256" key="1">
    <source>
        <dbReference type="SAM" id="MobiDB-lite"/>
    </source>
</evidence>
<dbReference type="EMBL" id="JAJSBI010000006">
    <property type="protein sequence ID" value="MCD9874858.1"/>
    <property type="molecule type" value="Genomic_DNA"/>
</dbReference>
<accession>A0A9Q3Z5G7</accession>